<dbReference type="Proteomes" id="UP000708208">
    <property type="component" value="Unassembled WGS sequence"/>
</dbReference>
<evidence type="ECO:0000313" key="2">
    <source>
        <dbReference type="EMBL" id="CAG7816536.1"/>
    </source>
</evidence>
<reference evidence="2" key="1">
    <citation type="submission" date="2021-06" db="EMBL/GenBank/DDBJ databases">
        <authorList>
            <person name="Hodson N. C."/>
            <person name="Mongue J. A."/>
            <person name="Jaron S. K."/>
        </authorList>
    </citation>
    <scope>NUCLEOTIDE SEQUENCE</scope>
</reference>
<gene>
    <name evidence="2" type="ORF">AFUS01_LOCUS27153</name>
</gene>
<feature type="compositionally biased region" description="Basic and acidic residues" evidence="1">
    <location>
        <begin position="1"/>
        <end position="37"/>
    </location>
</feature>
<proteinExistence type="predicted"/>
<protein>
    <submittedName>
        <fullName evidence="2">Uncharacterized protein</fullName>
    </submittedName>
</protein>
<dbReference type="AlphaFoldDB" id="A0A8J2P6P5"/>
<organism evidence="2 3">
    <name type="scientific">Allacma fusca</name>
    <dbReference type="NCBI Taxonomy" id="39272"/>
    <lineage>
        <taxon>Eukaryota</taxon>
        <taxon>Metazoa</taxon>
        <taxon>Ecdysozoa</taxon>
        <taxon>Arthropoda</taxon>
        <taxon>Hexapoda</taxon>
        <taxon>Collembola</taxon>
        <taxon>Symphypleona</taxon>
        <taxon>Sminthuridae</taxon>
        <taxon>Allacma</taxon>
    </lineage>
</organism>
<sequence length="52" mass="5965">MEKASGEDKNENVRKVGEQWSRKRRDKSEDSGRRNAEGRNTLRGAKSKSSKE</sequence>
<feature type="non-terminal residue" evidence="2">
    <location>
        <position position="52"/>
    </location>
</feature>
<accession>A0A8J2P6P5</accession>
<evidence type="ECO:0000256" key="1">
    <source>
        <dbReference type="SAM" id="MobiDB-lite"/>
    </source>
</evidence>
<feature type="region of interest" description="Disordered" evidence="1">
    <location>
        <begin position="1"/>
        <end position="52"/>
    </location>
</feature>
<name>A0A8J2P6P5_9HEXA</name>
<keyword evidence="3" id="KW-1185">Reference proteome</keyword>
<comment type="caution">
    <text evidence="2">The sequence shown here is derived from an EMBL/GenBank/DDBJ whole genome shotgun (WGS) entry which is preliminary data.</text>
</comment>
<dbReference type="EMBL" id="CAJVCH010372390">
    <property type="protein sequence ID" value="CAG7816536.1"/>
    <property type="molecule type" value="Genomic_DNA"/>
</dbReference>
<evidence type="ECO:0000313" key="3">
    <source>
        <dbReference type="Proteomes" id="UP000708208"/>
    </source>
</evidence>